<dbReference type="InterPro" id="IPR027872">
    <property type="entry name" value="DUF4428"/>
</dbReference>
<dbReference type="SUPFAM" id="SSF57863">
    <property type="entry name" value="ArfGap/RecO-like zinc finger"/>
    <property type="match status" value="1"/>
</dbReference>
<dbReference type="EMBL" id="AAAIXK010000003">
    <property type="protein sequence ID" value="EAC5550262.1"/>
    <property type="molecule type" value="Genomic_DNA"/>
</dbReference>
<evidence type="ECO:0000259" key="1">
    <source>
        <dbReference type="Pfam" id="PF14471"/>
    </source>
</evidence>
<proteinExistence type="predicted"/>
<organism evidence="2 3">
    <name type="scientific">Listeria monocytogenes</name>
    <dbReference type="NCBI Taxonomy" id="1639"/>
    <lineage>
        <taxon>Bacteria</taxon>
        <taxon>Bacillati</taxon>
        <taxon>Bacillota</taxon>
        <taxon>Bacilli</taxon>
        <taxon>Bacillales</taxon>
        <taxon>Listeriaceae</taxon>
        <taxon>Listeria</taxon>
    </lineage>
</organism>
<sequence length="230" mass="25419">MYPLAAAVGTYAKKRRNKMTKDICAICGKKLGLFGNFELRDGSHVCTKCARKNGHGIVVKPDEMRATTLEEFLSHKPTLEKEKQEKVKSDKRFTADKALENLVFIDSKNGLFKVNSKFNIETYHLEDVLGYEIVENSEIKTSGGLGRAAVGGILFGGPGAVVGAVTGRKNKEAVKTMQIRIKLNSEANPVAYIDLLNSKTKKQSLMYDAAIKKADYILASLDIILKKLEY</sequence>
<feature type="domain" description="DUF4428" evidence="1">
    <location>
        <begin position="23"/>
        <end position="52"/>
    </location>
</feature>
<name>A0A9P1SX31_LISMN</name>
<gene>
    <name evidence="2" type="ORF">ARY78_07465</name>
</gene>
<comment type="caution">
    <text evidence="2">The sequence shown here is derived from an EMBL/GenBank/DDBJ whole genome shotgun (WGS) entry which is preliminary data.</text>
</comment>
<reference evidence="2 3" key="1">
    <citation type="submission" date="2018-06" db="EMBL/GenBank/DDBJ databases">
        <authorList>
            <consortium name="GenomeTrakr: Next Generation Sequencing Network for Food Pathogen Tracability"/>
        </authorList>
    </citation>
    <scope>NUCLEOTIDE SEQUENCE [LARGE SCALE GENOMIC DNA]</scope>
    <source>
        <strain evidence="2 3">FDA00007096</strain>
    </source>
</reference>
<evidence type="ECO:0000313" key="3">
    <source>
        <dbReference type="Proteomes" id="UP000365297"/>
    </source>
</evidence>
<dbReference type="AlphaFoldDB" id="A0A9P1SX31"/>
<dbReference type="Pfam" id="PF14471">
    <property type="entry name" value="DUF4428"/>
    <property type="match status" value="1"/>
</dbReference>
<protein>
    <submittedName>
        <fullName evidence="2">DUF4428 domain-containing protein</fullName>
    </submittedName>
</protein>
<dbReference type="Proteomes" id="UP000365297">
    <property type="component" value="Unassembled WGS sequence"/>
</dbReference>
<evidence type="ECO:0000313" key="2">
    <source>
        <dbReference type="EMBL" id="EAC5550262.1"/>
    </source>
</evidence>
<dbReference type="InterPro" id="IPR037278">
    <property type="entry name" value="ARFGAP/RecO"/>
</dbReference>
<accession>A0A9P1SX31</accession>